<evidence type="ECO:0000256" key="1">
    <source>
        <dbReference type="SAM" id="MobiDB-lite"/>
    </source>
</evidence>
<feature type="region of interest" description="Disordered" evidence="1">
    <location>
        <begin position="1"/>
        <end position="72"/>
    </location>
</feature>
<protein>
    <submittedName>
        <fullName evidence="2">Uncharacterized protein</fullName>
    </submittedName>
</protein>
<name>A0A6C0I651_9ZZZZ</name>
<proteinExistence type="predicted"/>
<feature type="compositionally biased region" description="Basic and acidic residues" evidence="1">
    <location>
        <begin position="29"/>
        <end position="64"/>
    </location>
</feature>
<sequence length="72" mass="8320">MASKDSKFGKKKSGNKFSREKTFASSEADILRANEKQNTYKEERNVERHQRRVDAGLEEKKVDTNKNNVDSD</sequence>
<dbReference type="EMBL" id="MN740118">
    <property type="protein sequence ID" value="QHT88481.1"/>
    <property type="molecule type" value="Genomic_DNA"/>
</dbReference>
<reference evidence="2" key="1">
    <citation type="journal article" date="2020" name="Nature">
        <title>Giant virus diversity and host interactions through global metagenomics.</title>
        <authorList>
            <person name="Schulz F."/>
            <person name="Roux S."/>
            <person name="Paez-Espino D."/>
            <person name="Jungbluth S."/>
            <person name="Walsh D.A."/>
            <person name="Denef V.J."/>
            <person name="McMahon K.D."/>
            <person name="Konstantinidis K.T."/>
            <person name="Eloe-Fadrosh E.A."/>
            <person name="Kyrpides N.C."/>
            <person name="Woyke T."/>
        </authorList>
    </citation>
    <scope>NUCLEOTIDE SEQUENCE</scope>
    <source>
        <strain evidence="2">GVMAG-M-3300023184-51</strain>
    </source>
</reference>
<dbReference type="AlphaFoldDB" id="A0A6C0I651"/>
<organism evidence="2">
    <name type="scientific">viral metagenome</name>
    <dbReference type="NCBI Taxonomy" id="1070528"/>
    <lineage>
        <taxon>unclassified sequences</taxon>
        <taxon>metagenomes</taxon>
        <taxon>organismal metagenomes</taxon>
    </lineage>
</organism>
<evidence type="ECO:0000313" key="2">
    <source>
        <dbReference type="EMBL" id="QHT88481.1"/>
    </source>
</evidence>
<accession>A0A6C0I651</accession>